<evidence type="ECO:0000256" key="5">
    <source>
        <dbReference type="SAM" id="SignalP"/>
    </source>
</evidence>
<dbReference type="EMBL" id="AP018711">
    <property type="protein sequence ID" value="BBE33632.1"/>
    <property type="molecule type" value="Genomic_DNA"/>
</dbReference>
<feature type="domain" description="TonB C-terminal" evidence="6">
    <location>
        <begin position="17"/>
        <end position="84"/>
    </location>
</feature>
<evidence type="ECO:0000256" key="3">
    <source>
        <dbReference type="ARBA" id="ARBA00022989"/>
    </source>
</evidence>
<dbReference type="AlphaFoldDB" id="A0AAD1D594"/>
<protein>
    <recommendedName>
        <fullName evidence="6">TonB C-terminal domain-containing protein</fullName>
    </recommendedName>
</protein>
<dbReference type="Proteomes" id="UP000275727">
    <property type="component" value="Chromosome"/>
</dbReference>
<evidence type="ECO:0000313" key="8">
    <source>
        <dbReference type="Proteomes" id="UP000275727"/>
    </source>
</evidence>
<dbReference type="NCBIfam" id="TIGR01352">
    <property type="entry name" value="tonB_Cterm"/>
    <property type="match status" value="1"/>
</dbReference>
<evidence type="ECO:0000256" key="1">
    <source>
        <dbReference type="ARBA" id="ARBA00004167"/>
    </source>
</evidence>
<dbReference type="RefSeq" id="WP_160119108.1">
    <property type="nucleotide sequence ID" value="NZ_AP018711.1"/>
</dbReference>
<evidence type="ECO:0000256" key="4">
    <source>
        <dbReference type="ARBA" id="ARBA00023136"/>
    </source>
</evidence>
<keyword evidence="5" id="KW-0732">Signal</keyword>
<dbReference type="InterPro" id="IPR037682">
    <property type="entry name" value="TonB_C"/>
</dbReference>
<accession>A0AAD1D594</accession>
<gene>
    <name evidence="7" type="ORF">SmB9_12900</name>
</gene>
<dbReference type="KEGG" id="smic:SmB9_12900"/>
<dbReference type="InterPro" id="IPR006260">
    <property type="entry name" value="TonB/TolA_C"/>
</dbReference>
<sequence>MKWYLILFGVVFLPQRALAAGGAVEVGLRINTYGRVTECRVLRSSGYPKLDARTCSILRRTKRYEVKRYGGKAVAYERSETYRWQVPKVREATSPQIPATRIH</sequence>
<reference evidence="7 8" key="1">
    <citation type="submission" date="2018-06" db="EMBL/GenBank/DDBJ databases">
        <title>Complete Genome Sequence of the Microcystin-Degrading Bacterium Sphingosinicella microcystinivorans Strain B-9.</title>
        <authorList>
            <person name="Jin H."/>
            <person name="Nishizawa T."/>
            <person name="Guo Y."/>
            <person name="Nishizawa A."/>
            <person name="Park H."/>
            <person name="Kato H."/>
            <person name="Tsuji K."/>
            <person name="Harada K."/>
        </authorList>
    </citation>
    <scope>NUCLEOTIDE SEQUENCE [LARGE SCALE GENOMIC DNA]</scope>
    <source>
        <strain evidence="7 8">B9</strain>
    </source>
</reference>
<evidence type="ECO:0000256" key="2">
    <source>
        <dbReference type="ARBA" id="ARBA00022692"/>
    </source>
</evidence>
<dbReference type="Pfam" id="PF03544">
    <property type="entry name" value="TonB_C"/>
    <property type="match status" value="1"/>
</dbReference>
<keyword evidence="4" id="KW-0472">Membrane</keyword>
<proteinExistence type="predicted"/>
<keyword evidence="2" id="KW-0812">Transmembrane</keyword>
<evidence type="ECO:0000313" key="7">
    <source>
        <dbReference type="EMBL" id="BBE33632.1"/>
    </source>
</evidence>
<dbReference type="SUPFAM" id="SSF74653">
    <property type="entry name" value="TolA/TonB C-terminal domain"/>
    <property type="match status" value="1"/>
</dbReference>
<feature type="chain" id="PRO_5042004010" description="TonB C-terminal domain-containing protein" evidence="5">
    <location>
        <begin position="20"/>
        <end position="103"/>
    </location>
</feature>
<name>A0AAD1D594_SPHMI</name>
<dbReference type="Gene3D" id="3.30.1150.10">
    <property type="match status" value="1"/>
</dbReference>
<dbReference type="GO" id="GO:0055085">
    <property type="term" value="P:transmembrane transport"/>
    <property type="evidence" value="ECO:0007669"/>
    <property type="project" value="InterPro"/>
</dbReference>
<evidence type="ECO:0000259" key="6">
    <source>
        <dbReference type="Pfam" id="PF03544"/>
    </source>
</evidence>
<feature type="signal peptide" evidence="5">
    <location>
        <begin position="1"/>
        <end position="19"/>
    </location>
</feature>
<dbReference type="GO" id="GO:0016020">
    <property type="term" value="C:membrane"/>
    <property type="evidence" value="ECO:0007669"/>
    <property type="project" value="UniProtKB-SubCell"/>
</dbReference>
<keyword evidence="3" id="KW-1133">Transmembrane helix</keyword>
<organism evidence="7 8">
    <name type="scientific">Sphingosinicella microcystinivorans</name>
    <dbReference type="NCBI Taxonomy" id="335406"/>
    <lineage>
        <taxon>Bacteria</taxon>
        <taxon>Pseudomonadati</taxon>
        <taxon>Pseudomonadota</taxon>
        <taxon>Alphaproteobacteria</taxon>
        <taxon>Sphingomonadales</taxon>
        <taxon>Sphingosinicellaceae</taxon>
        <taxon>Sphingosinicella</taxon>
    </lineage>
</organism>
<comment type="subcellular location">
    <subcellularLocation>
        <location evidence="1">Membrane</location>
        <topology evidence="1">Single-pass membrane protein</topology>
    </subcellularLocation>
</comment>